<dbReference type="RefSeq" id="WP_022744205.1">
    <property type="nucleotide sequence ID" value="NC_022571.1"/>
</dbReference>
<evidence type="ECO:0000256" key="7">
    <source>
        <dbReference type="ARBA" id="ARBA00022759"/>
    </source>
</evidence>
<dbReference type="GeneID" id="55473439"/>
<keyword evidence="9" id="KW-0067">ATP-binding</keyword>
<keyword evidence="8 13" id="KW-0378">Hydrolase</keyword>
<dbReference type="EC" id="3.1.21.3" evidence="3"/>
<evidence type="ECO:0000256" key="8">
    <source>
        <dbReference type="ARBA" id="ARBA00022801"/>
    </source>
</evidence>
<dbReference type="REBASE" id="71971">
    <property type="entry name" value="Csa13864ORF9040P"/>
</dbReference>
<evidence type="ECO:0000313" key="13">
    <source>
        <dbReference type="EMBL" id="AGX41919.1"/>
    </source>
</evidence>
<comment type="similarity">
    <text evidence="2">Belongs to the HsdR family.</text>
</comment>
<evidence type="ECO:0000256" key="3">
    <source>
        <dbReference type="ARBA" id="ARBA00012654"/>
    </source>
</evidence>
<evidence type="ECO:0000256" key="2">
    <source>
        <dbReference type="ARBA" id="ARBA00008598"/>
    </source>
</evidence>
<dbReference type="eggNOG" id="COG0610">
    <property type="taxonomic scope" value="Bacteria"/>
</dbReference>
<gene>
    <name evidence="13" type="ORF">CLSA_c09070</name>
</gene>
<proteinExistence type="inferred from homology"/>
<feature type="coiled-coil region" evidence="11">
    <location>
        <begin position="871"/>
        <end position="898"/>
    </location>
</feature>
<dbReference type="PROSITE" id="PS51192">
    <property type="entry name" value="HELICASE_ATP_BIND_1"/>
    <property type="match status" value="1"/>
</dbReference>
<dbReference type="Proteomes" id="UP000017118">
    <property type="component" value="Chromosome"/>
</dbReference>
<keyword evidence="5" id="KW-0547">Nucleotide-binding</keyword>
<evidence type="ECO:0000256" key="11">
    <source>
        <dbReference type="SAM" id="Coils"/>
    </source>
</evidence>
<dbReference type="Pfam" id="PF18766">
    <property type="entry name" value="SWI2_SNF2"/>
    <property type="match status" value="1"/>
</dbReference>
<dbReference type="SUPFAM" id="SSF52540">
    <property type="entry name" value="P-loop containing nucleoside triphosphate hydrolases"/>
    <property type="match status" value="2"/>
</dbReference>
<name>U5MMC3_CLOSA</name>
<dbReference type="InterPro" id="IPR055180">
    <property type="entry name" value="HsdR_RecA-like_helicase_dom_2"/>
</dbReference>
<dbReference type="Gene3D" id="3.90.1570.50">
    <property type="match status" value="1"/>
</dbReference>
<evidence type="ECO:0000259" key="12">
    <source>
        <dbReference type="PROSITE" id="PS51192"/>
    </source>
</evidence>
<comment type="catalytic activity">
    <reaction evidence="1">
        <text>Endonucleolytic cleavage of DNA to give random double-stranded fragments with terminal 5'-phosphates, ATP is simultaneously hydrolyzed.</text>
        <dbReference type="EC" id="3.1.21.3"/>
    </reaction>
</comment>
<dbReference type="PANTHER" id="PTHR30195">
    <property type="entry name" value="TYPE I SITE-SPECIFIC DEOXYRIBONUCLEASE PROTEIN SUBUNIT M AND R"/>
    <property type="match status" value="1"/>
</dbReference>
<evidence type="ECO:0000256" key="4">
    <source>
        <dbReference type="ARBA" id="ARBA00022722"/>
    </source>
</evidence>
<dbReference type="PANTHER" id="PTHR30195:SF15">
    <property type="entry name" value="TYPE I RESTRICTION ENZYME HINDI ENDONUCLEASE SUBUNIT"/>
    <property type="match status" value="1"/>
</dbReference>
<dbReference type="CDD" id="cd22332">
    <property type="entry name" value="HsdR_N"/>
    <property type="match status" value="1"/>
</dbReference>
<keyword evidence="11" id="KW-0175">Coiled coil</keyword>
<feature type="coiled-coil region" evidence="11">
    <location>
        <begin position="697"/>
        <end position="724"/>
    </location>
</feature>
<keyword evidence="10" id="KW-0238">DNA-binding</keyword>
<dbReference type="InterPro" id="IPR027417">
    <property type="entry name" value="P-loop_NTPase"/>
</dbReference>
<keyword evidence="7" id="KW-0255">Endonuclease</keyword>
<dbReference type="InterPro" id="IPR040980">
    <property type="entry name" value="SWI2_SNF2"/>
</dbReference>
<protein>
    <recommendedName>
        <fullName evidence="3">type I site-specific deoxyribonuclease</fullName>
        <ecNumber evidence="3">3.1.21.3</ecNumber>
    </recommendedName>
</protein>
<evidence type="ECO:0000256" key="6">
    <source>
        <dbReference type="ARBA" id="ARBA00022747"/>
    </source>
</evidence>
<dbReference type="PATRIC" id="fig|1345695.10.peg.746"/>
<dbReference type="AlphaFoldDB" id="U5MMC3"/>
<organism evidence="13 14">
    <name type="scientific">Clostridium saccharobutylicum DSM 13864</name>
    <dbReference type="NCBI Taxonomy" id="1345695"/>
    <lineage>
        <taxon>Bacteria</taxon>
        <taxon>Bacillati</taxon>
        <taxon>Bacillota</taxon>
        <taxon>Clostridia</taxon>
        <taxon>Eubacteriales</taxon>
        <taxon>Clostridiaceae</taxon>
        <taxon>Clostridium</taxon>
    </lineage>
</organism>
<keyword evidence="14" id="KW-1185">Reference proteome</keyword>
<dbReference type="HOGENOM" id="CLU_015458_1_0_9"/>
<evidence type="ECO:0000256" key="10">
    <source>
        <dbReference type="ARBA" id="ARBA00023125"/>
    </source>
</evidence>
<dbReference type="InterPro" id="IPR051268">
    <property type="entry name" value="Type-I_R_enzyme_R_subunit"/>
</dbReference>
<accession>U5MMC3</accession>
<sequence length="1003" mass="116531">MGRPEDSRVKIPALVHFTRLGYSYMSLKNKKRGIDYDEDTNIFFDLFRSAINKINNTELSVDDVKKLISDIKIKLENDDLGRAFFTILHEGYNGLKLIDFNNYENKNNYTVVTELPYENGDNNFRPDIVVLINGMPLSFVEVKRQNNREGILVERERMTKRFSSPIYKRYVNITQFTVFSNNHKYDDTTIEPIQGAFYASSNYGKMFFSKFREQRAEEINKNILPIDDATEHLILKDNNLIAIKGSPEYQSSINSDSPTNRIVTSLYSKERVLFILKYGICYKKTTDKNGITHIEKHIMRYPQIFATYAIRDKLDEGIRKGVIWHTQGSGKTALAYSNVNYLKDYYQSQGKIAKFYFIVDRLDLATQAKAEFEARGLHVDFVNSKEDFTSNISSVGESGKNGKVTITVVNIQKFSDESVTKQTDYNVSVQRVYFMDEAHRSYNPKGSFLANLMASDRNAVLIALTGTPLIGKDYNTKDVFGNYIHKYYYNQSIADGYTLKLIREEIETTYRAQIKATLEQLEVEQGSIEKKDLYAHPKFVSDMVDYIVLDFTKGRTALDSSIGAMIVCDSAPQAREVSAQLQRYSTYSHALVLHDEGTKQDRKDIQEDFKKGKIDILVVYNMLLTGFDAPRLKKQYLARMIKAHNLLQTLTRVNRPYKDYHYGFVVDFANIKDEFDKTNKAYFDELQSELGNEVENYSDIFKSKEEIEQDLNEVKNQLFLYNTDNVVEFINQINGIDDKKQLLDLKKALENYKTLHNLIRLFGFDDLYMHFDIDNAIKMLNEINNRINILNFKQNMDSSDDMASVLNIALDQIVFQFRKIKEEELIIADAFRSSLEKTRQEIVERCLDPKDPEYIALLDELKRVFKKKNIEELTSDEMKDLMAELDDLRKRAERKNHADQMLAAKYDGDVKFMRTHKRIMGSPPPIADTITTFKILMEIKELTDNKIAHNENILDNEPYFFKELRPYIKNACRKQNVALTRPQLDFIDTCISQEYITERNWAS</sequence>
<evidence type="ECO:0000256" key="5">
    <source>
        <dbReference type="ARBA" id="ARBA00022741"/>
    </source>
</evidence>
<dbReference type="SMART" id="SM00487">
    <property type="entry name" value="DEXDc"/>
    <property type="match status" value="1"/>
</dbReference>
<dbReference type="Pfam" id="PF22679">
    <property type="entry name" value="T1R_D3-like"/>
    <property type="match status" value="1"/>
</dbReference>
<evidence type="ECO:0000256" key="9">
    <source>
        <dbReference type="ARBA" id="ARBA00022840"/>
    </source>
</evidence>
<dbReference type="GO" id="GO:0009307">
    <property type="term" value="P:DNA restriction-modification system"/>
    <property type="evidence" value="ECO:0007669"/>
    <property type="project" value="UniProtKB-KW"/>
</dbReference>
<dbReference type="OrthoDB" id="9758243at2"/>
<dbReference type="Gene3D" id="3.40.50.300">
    <property type="entry name" value="P-loop containing nucleotide triphosphate hydrolases"/>
    <property type="match status" value="2"/>
</dbReference>
<keyword evidence="4" id="KW-0540">Nuclease</keyword>
<dbReference type="Pfam" id="PF04313">
    <property type="entry name" value="HSDR_N"/>
    <property type="match status" value="1"/>
</dbReference>
<dbReference type="GO" id="GO:0009035">
    <property type="term" value="F:type I site-specific deoxyribonuclease activity"/>
    <property type="evidence" value="ECO:0007669"/>
    <property type="project" value="UniProtKB-EC"/>
</dbReference>
<dbReference type="GO" id="GO:0005524">
    <property type="term" value="F:ATP binding"/>
    <property type="evidence" value="ECO:0007669"/>
    <property type="project" value="UniProtKB-KW"/>
</dbReference>
<dbReference type="InterPro" id="IPR007409">
    <property type="entry name" value="Restrct_endonuc_type1_HsdR_N"/>
</dbReference>
<keyword evidence="6" id="KW-0680">Restriction system</keyword>
<dbReference type="KEGG" id="csb:CLSA_c09070"/>
<reference evidence="13 14" key="1">
    <citation type="journal article" date="2013" name="Genome Announc.">
        <title>Complete Genome Sequence of the Solvent Producer Clostridium saccharobutylicum NCP262 (DSM 13864).</title>
        <authorList>
            <person name="Poehlein A."/>
            <person name="Hartwich K."/>
            <person name="Krabben P."/>
            <person name="Ehrenreich A."/>
            <person name="Liebl W."/>
            <person name="Durre P."/>
            <person name="Gottschalk G."/>
            <person name="Daniel R."/>
        </authorList>
    </citation>
    <scope>NUCLEOTIDE SEQUENCE [LARGE SCALE GENOMIC DNA]</scope>
    <source>
        <strain evidence="13">DSM 13864</strain>
    </source>
</reference>
<dbReference type="InterPro" id="IPR014001">
    <property type="entry name" value="Helicase_ATP-bd"/>
</dbReference>
<dbReference type="EMBL" id="CP006721">
    <property type="protein sequence ID" value="AGX41919.1"/>
    <property type="molecule type" value="Genomic_DNA"/>
</dbReference>
<evidence type="ECO:0000256" key="1">
    <source>
        <dbReference type="ARBA" id="ARBA00000851"/>
    </source>
</evidence>
<dbReference type="GO" id="GO:0003677">
    <property type="term" value="F:DNA binding"/>
    <property type="evidence" value="ECO:0007669"/>
    <property type="project" value="UniProtKB-KW"/>
</dbReference>
<feature type="domain" description="Helicase ATP-binding" evidence="12">
    <location>
        <begin position="312"/>
        <end position="486"/>
    </location>
</feature>
<evidence type="ECO:0000313" key="14">
    <source>
        <dbReference type="Proteomes" id="UP000017118"/>
    </source>
</evidence>